<gene>
    <name evidence="4" type="ORF">K6T79_18085</name>
</gene>
<organism evidence="4 5">
    <name type="scientific">[Mycobacterium] crassicus</name>
    <dbReference type="NCBI Taxonomy" id="2872309"/>
    <lineage>
        <taxon>Bacteria</taxon>
        <taxon>Bacillati</taxon>
        <taxon>Actinomycetota</taxon>
        <taxon>Actinomycetes</taxon>
        <taxon>Mycobacteriales</taxon>
        <taxon>Mycobacteriaceae</taxon>
        <taxon>Mycolicibacter</taxon>
    </lineage>
</organism>
<reference evidence="4 5" key="1">
    <citation type="submission" date="2023-12" db="EMBL/GenBank/DDBJ databases">
        <title>Description of new species of Mycobacterium terrae complex isolated from sewage at the Sao Paulo Zoological Park Foundation in Brazil.</title>
        <authorList>
            <person name="Romagnoli C.L."/>
            <person name="Conceicao E.C."/>
            <person name="Machado E."/>
            <person name="Barreto L.B.P.F."/>
            <person name="Sharma A."/>
            <person name="Silva N.M."/>
            <person name="Marques L.E."/>
            <person name="Juliana M.A."/>
            <person name="Lourenco M.C.S."/>
            <person name="Digiampietri L.A."/>
            <person name="Suffys P.N."/>
            <person name="Viana-Niero C."/>
        </authorList>
    </citation>
    <scope>NUCLEOTIDE SEQUENCE [LARGE SCALE GENOMIC DNA]</scope>
    <source>
        <strain evidence="4 5">MYC098</strain>
    </source>
</reference>
<proteinExistence type="predicted"/>
<dbReference type="Proteomes" id="UP001299596">
    <property type="component" value="Unassembled WGS sequence"/>
</dbReference>
<keyword evidence="2" id="KW-1133">Transmembrane helix</keyword>
<keyword evidence="2" id="KW-0472">Membrane</keyword>
<keyword evidence="2" id="KW-0812">Transmembrane</keyword>
<protein>
    <submittedName>
        <fullName evidence="4">Type VII secretion protein EccE</fullName>
    </submittedName>
</protein>
<name>A0ABU5XL76_9MYCO</name>
<accession>A0ABU5XL76</accession>
<evidence type="ECO:0000313" key="5">
    <source>
        <dbReference type="Proteomes" id="UP001299596"/>
    </source>
</evidence>
<dbReference type="RefSeq" id="WP_329780218.1">
    <property type="nucleotide sequence ID" value="NZ_JAYJJR010000013.1"/>
</dbReference>
<keyword evidence="5" id="KW-1185">Reference proteome</keyword>
<dbReference type="Pfam" id="PF11203">
    <property type="entry name" value="EccE"/>
    <property type="match status" value="1"/>
</dbReference>
<evidence type="ECO:0000256" key="2">
    <source>
        <dbReference type="SAM" id="Phobius"/>
    </source>
</evidence>
<feature type="region of interest" description="Disordered" evidence="1">
    <location>
        <begin position="518"/>
        <end position="553"/>
    </location>
</feature>
<dbReference type="InterPro" id="IPR050051">
    <property type="entry name" value="EccE_dom"/>
</dbReference>
<evidence type="ECO:0000256" key="1">
    <source>
        <dbReference type="SAM" id="MobiDB-lite"/>
    </source>
</evidence>
<dbReference type="EMBL" id="JAYJJR010000013">
    <property type="protein sequence ID" value="MEB3022954.1"/>
    <property type="molecule type" value="Genomic_DNA"/>
</dbReference>
<feature type="domain" description="Type VII secretion system protein EccE" evidence="3">
    <location>
        <begin position="198"/>
        <end position="262"/>
    </location>
</feature>
<comment type="caution">
    <text evidence="4">The sequence shown here is derived from an EMBL/GenBank/DDBJ whole genome shotgun (WGS) entry which is preliminary data.</text>
</comment>
<evidence type="ECO:0000313" key="4">
    <source>
        <dbReference type="EMBL" id="MEB3022954.1"/>
    </source>
</evidence>
<evidence type="ECO:0000259" key="3">
    <source>
        <dbReference type="Pfam" id="PF11203"/>
    </source>
</evidence>
<sequence length="553" mass="60362">MIRDRRWGIQFRTANVWFLANVVLIAVMIAALMRLDDLQVLEVGAATAGVAVVLGVITYRSRTLLGWLGRRLSYRRATHAPISVYSTSNVGHTWDGRQASVYIALRPQPYEVTVIGSDEESTIRSIPIDAIREELTQFDIACDHVSVLTFAYKYVEGSQAATISHTAVGPIGAMLYGSTVLEVSVALNGSLDSVYARQSTDGVAVGLSRTVTVAADRIRRRLQKLGWNATLLTLGELEEFQEKVGAELVDKLDSEHWASCGASAMQASLFTPAASAWTAGNYSEWLKLNTHRHLEMLRLTRKRDGSDHAELYLGYLNNDPNALKTVRATGLRPEFSQQAAILTAAIPALLTEPTSAVQGKDLARSEAFPVPMQAGGVGTFVGLTKTRAQVFVNFSVGSEPFYLIAPAALCQQLLLRLSTSGLSIDIDIPGDEWKQFARNIGASYQKRPTADVVLSNQEGLTRQARPTQVRLVWMTSEPRRIDFGIVAGPDECVLTTPAGQTRYRWLVSNAEEAMFTVRPRAATKGRHSAPARELTNAKPAASGPARRTSPPAR</sequence>
<feature type="transmembrane region" description="Helical" evidence="2">
    <location>
        <begin position="12"/>
        <end position="33"/>
    </location>
</feature>